<dbReference type="CDD" id="cd06986">
    <property type="entry name" value="cupin_MmsR-like_N"/>
    <property type="match status" value="1"/>
</dbReference>
<dbReference type="Pfam" id="PF02311">
    <property type="entry name" value="AraC_binding"/>
    <property type="match status" value="1"/>
</dbReference>
<dbReference type="InterPro" id="IPR020449">
    <property type="entry name" value="Tscrpt_reg_AraC-type_HTH"/>
</dbReference>
<dbReference type="SMART" id="SM00342">
    <property type="entry name" value="HTH_ARAC"/>
    <property type="match status" value="1"/>
</dbReference>
<dbReference type="InterPro" id="IPR037923">
    <property type="entry name" value="HTH-like"/>
</dbReference>
<dbReference type="STRING" id="739143.SAMN05216297_105170"/>
<accession>A0A1I1Q9J8</accession>
<dbReference type="GO" id="GO:0043565">
    <property type="term" value="F:sequence-specific DNA binding"/>
    <property type="evidence" value="ECO:0007669"/>
    <property type="project" value="InterPro"/>
</dbReference>
<dbReference type="PANTHER" id="PTHR43280">
    <property type="entry name" value="ARAC-FAMILY TRANSCRIPTIONAL REGULATOR"/>
    <property type="match status" value="1"/>
</dbReference>
<name>A0A1I1Q9J8_9FLAO</name>
<keyword evidence="6" id="KW-1185">Reference proteome</keyword>
<dbReference type="Gene3D" id="2.60.120.280">
    <property type="entry name" value="Regulatory protein AraC"/>
    <property type="match status" value="1"/>
</dbReference>
<dbReference type="Gene3D" id="1.10.10.60">
    <property type="entry name" value="Homeodomain-like"/>
    <property type="match status" value="2"/>
</dbReference>
<keyword evidence="2" id="KW-0238">DNA-binding</keyword>
<gene>
    <name evidence="5" type="ORF">SAMN05216297_105170</name>
</gene>
<dbReference type="PROSITE" id="PS00041">
    <property type="entry name" value="HTH_ARAC_FAMILY_1"/>
    <property type="match status" value="1"/>
</dbReference>
<dbReference type="InterPro" id="IPR018060">
    <property type="entry name" value="HTH_AraC"/>
</dbReference>
<evidence type="ECO:0000313" key="5">
    <source>
        <dbReference type="EMBL" id="SFD18739.1"/>
    </source>
</evidence>
<organism evidence="5 6">
    <name type="scientific">Flavobacterium phragmitis</name>
    <dbReference type="NCBI Taxonomy" id="739143"/>
    <lineage>
        <taxon>Bacteria</taxon>
        <taxon>Pseudomonadati</taxon>
        <taxon>Bacteroidota</taxon>
        <taxon>Flavobacteriia</taxon>
        <taxon>Flavobacteriales</taxon>
        <taxon>Flavobacteriaceae</taxon>
        <taxon>Flavobacterium</taxon>
    </lineage>
</organism>
<dbReference type="GO" id="GO:0003700">
    <property type="term" value="F:DNA-binding transcription factor activity"/>
    <property type="evidence" value="ECO:0007669"/>
    <property type="project" value="InterPro"/>
</dbReference>
<dbReference type="PRINTS" id="PR00032">
    <property type="entry name" value="HTHARAC"/>
</dbReference>
<dbReference type="InterPro" id="IPR018062">
    <property type="entry name" value="HTH_AraC-typ_CS"/>
</dbReference>
<dbReference type="Proteomes" id="UP000199672">
    <property type="component" value="Unassembled WGS sequence"/>
</dbReference>
<protein>
    <submittedName>
        <fullName evidence="5">Transcriptional regulator, AraC family</fullName>
    </submittedName>
</protein>
<feature type="domain" description="HTH araC/xylS-type" evidence="4">
    <location>
        <begin position="217"/>
        <end position="315"/>
    </location>
</feature>
<evidence type="ECO:0000256" key="3">
    <source>
        <dbReference type="ARBA" id="ARBA00023163"/>
    </source>
</evidence>
<keyword evidence="1" id="KW-0805">Transcription regulation</keyword>
<evidence type="ECO:0000313" key="6">
    <source>
        <dbReference type="Proteomes" id="UP000199672"/>
    </source>
</evidence>
<dbReference type="SUPFAM" id="SSF46689">
    <property type="entry name" value="Homeodomain-like"/>
    <property type="match status" value="2"/>
</dbReference>
<dbReference type="InterPro" id="IPR009057">
    <property type="entry name" value="Homeodomain-like_sf"/>
</dbReference>
<evidence type="ECO:0000256" key="1">
    <source>
        <dbReference type="ARBA" id="ARBA00023015"/>
    </source>
</evidence>
<keyword evidence="3" id="KW-0804">Transcription</keyword>
<sequence>MKAWIKLRYLKNTIRAMKNSAQKEKIKVKEGFLGQRMIVIPKNILSIIKKNPLIASLYFTDIGVFPNASHHSMKRKHGSKQYILIYCYKGEGIISKENKTITLKVNTFYIIPPEIAHDYYALKQNPWSIYWIHFTGSQATHFYEKFITEFPDSAPQLSLEERRIELFENILDVMEDGYSASNLEFANLSLWQLLNTFLYEKYFIQKNRKFSEDNTIESAIDYMKKHLDISLKINDVAAYFNYSPSHFFTLFKKQTGYSPIHYFNYLKMQKACQYLSFTTMSIKEISFNLGFNDPLYFSRLFKKVMSTSPIQYRTEYKQ</sequence>
<reference evidence="6" key="1">
    <citation type="submission" date="2016-10" db="EMBL/GenBank/DDBJ databases">
        <authorList>
            <person name="Varghese N."/>
            <person name="Submissions S."/>
        </authorList>
    </citation>
    <scope>NUCLEOTIDE SEQUENCE [LARGE SCALE GENOMIC DNA]</scope>
    <source>
        <strain evidence="6">CGMCC 1.10370</strain>
    </source>
</reference>
<evidence type="ECO:0000259" key="4">
    <source>
        <dbReference type="PROSITE" id="PS01124"/>
    </source>
</evidence>
<dbReference type="EMBL" id="FOMH01000005">
    <property type="protein sequence ID" value="SFD18739.1"/>
    <property type="molecule type" value="Genomic_DNA"/>
</dbReference>
<dbReference type="PROSITE" id="PS01124">
    <property type="entry name" value="HTH_ARAC_FAMILY_2"/>
    <property type="match status" value="1"/>
</dbReference>
<dbReference type="AlphaFoldDB" id="A0A1I1Q9J8"/>
<dbReference type="InterPro" id="IPR003313">
    <property type="entry name" value="AraC-bd"/>
</dbReference>
<proteinExistence type="predicted"/>
<evidence type="ECO:0000256" key="2">
    <source>
        <dbReference type="ARBA" id="ARBA00023125"/>
    </source>
</evidence>
<dbReference type="Pfam" id="PF12833">
    <property type="entry name" value="HTH_18"/>
    <property type="match status" value="1"/>
</dbReference>
<dbReference type="PANTHER" id="PTHR43280:SF30">
    <property type="entry name" value="MMSAB OPERON REGULATORY PROTEIN"/>
    <property type="match status" value="1"/>
</dbReference>
<dbReference type="SUPFAM" id="SSF51215">
    <property type="entry name" value="Regulatory protein AraC"/>
    <property type="match status" value="1"/>
</dbReference>